<reference evidence="1 2" key="1">
    <citation type="submission" date="2019-06" db="EMBL/GenBank/DDBJ databases">
        <title>A chromosomal-level reference genome of Carpinus fangiana (Coryloideae, Betulaceae).</title>
        <authorList>
            <person name="Yang X."/>
            <person name="Wang Z."/>
            <person name="Zhang L."/>
            <person name="Hao G."/>
            <person name="Liu J."/>
            <person name="Yang Y."/>
        </authorList>
    </citation>
    <scope>NUCLEOTIDE SEQUENCE [LARGE SCALE GENOMIC DNA]</scope>
    <source>
        <strain evidence="1">Cfa_2016G</strain>
        <tissue evidence="1">Leaf</tissue>
    </source>
</reference>
<keyword evidence="2" id="KW-1185">Reference proteome</keyword>
<dbReference type="AlphaFoldDB" id="A0A5N6R579"/>
<accession>A0A5N6R579</accession>
<gene>
    <name evidence="1" type="ORF">FH972_012412</name>
</gene>
<evidence type="ECO:0000313" key="2">
    <source>
        <dbReference type="Proteomes" id="UP000327013"/>
    </source>
</evidence>
<sequence>MDRRCLACIVWENDIVFGYSLQGAFALCRVVKKNEHAQKMNDHEEPKAKMVGSSSSKGDFTFASTSNDPVSIANDIPSQASYRYNESQYSSPTTSPYEFTPVADYEPSLMETNPPSFWVSPDLILDSSKGYPQVQEAASEYFPQYQFPSSTTPWPPFEHTEISPSSSYSNFAGEIEASDDLTRIGCMSPYPGHSNYMGLFGNEDVPYEGLQSWDQAPICRQASGDGSLGELGDLWLPEDNLVIVM</sequence>
<proteinExistence type="predicted"/>
<evidence type="ECO:0000313" key="1">
    <source>
        <dbReference type="EMBL" id="KAE8055583.1"/>
    </source>
</evidence>
<dbReference type="OrthoDB" id="1931139at2759"/>
<organism evidence="1 2">
    <name type="scientific">Carpinus fangiana</name>
    <dbReference type="NCBI Taxonomy" id="176857"/>
    <lineage>
        <taxon>Eukaryota</taxon>
        <taxon>Viridiplantae</taxon>
        <taxon>Streptophyta</taxon>
        <taxon>Embryophyta</taxon>
        <taxon>Tracheophyta</taxon>
        <taxon>Spermatophyta</taxon>
        <taxon>Magnoliopsida</taxon>
        <taxon>eudicotyledons</taxon>
        <taxon>Gunneridae</taxon>
        <taxon>Pentapetalae</taxon>
        <taxon>rosids</taxon>
        <taxon>fabids</taxon>
        <taxon>Fagales</taxon>
        <taxon>Betulaceae</taxon>
        <taxon>Carpinus</taxon>
    </lineage>
</organism>
<protein>
    <submittedName>
        <fullName evidence="1">Uncharacterized protein</fullName>
    </submittedName>
</protein>
<name>A0A5N6R579_9ROSI</name>
<dbReference type="Proteomes" id="UP000327013">
    <property type="component" value="Chromosome 5"/>
</dbReference>
<dbReference type="EMBL" id="CM017325">
    <property type="protein sequence ID" value="KAE8055583.1"/>
    <property type="molecule type" value="Genomic_DNA"/>
</dbReference>